<dbReference type="WBParaSite" id="PDA_v2.g13530.t1">
    <property type="protein sequence ID" value="PDA_v2.g13530.t1"/>
    <property type="gene ID" value="PDA_v2.g13530"/>
</dbReference>
<accession>A0A914PDJ9</accession>
<organism evidence="1 2">
    <name type="scientific">Panagrolaimus davidi</name>
    <dbReference type="NCBI Taxonomy" id="227884"/>
    <lineage>
        <taxon>Eukaryota</taxon>
        <taxon>Metazoa</taxon>
        <taxon>Ecdysozoa</taxon>
        <taxon>Nematoda</taxon>
        <taxon>Chromadorea</taxon>
        <taxon>Rhabditida</taxon>
        <taxon>Tylenchina</taxon>
        <taxon>Panagrolaimomorpha</taxon>
        <taxon>Panagrolaimoidea</taxon>
        <taxon>Panagrolaimidae</taxon>
        <taxon>Panagrolaimus</taxon>
    </lineage>
</organism>
<protein>
    <submittedName>
        <fullName evidence="2">F-box domain-containing protein</fullName>
    </submittedName>
</protein>
<dbReference type="AlphaFoldDB" id="A0A914PDJ9"/>
<dbReference type="Proteomes" id="UP000887578">
    <property type="component" value="Unplaced"/>
</dbReference>
<sequence length="333" mass="39966">MKNRYEEAMIKYGPINLPWDNFHEFQGENNVEEDEKMEDEDETVENAQVPELDKKLCCAFYDTYRTPNFAFRYPIIHYILKNANHRTLRKLFSTCKYFFAKQPTPICYRLENYHYREMYVKENLYLEYSSNQNLLIKNTFITGCIDVKKRKVKKRKECQKKLVHDFTFMSKLIPRLFRCEAKYIYIADQELSFNELEFLIDHGEVVDLDIEYSDIRNENNGFVELEKIMALLTNIKWLKLPDIKTTINTGLELTKLNFNAKIVQFSILEIHGEPLNAHEFLKFIIANRNEKHFKCRLAFYEKNFNADFIGKFNKVMEDYEKSCENTRICVDYD</sequence>
<name>A0A914PDJ9_9BILA</name>
<evidence type="ECO:0000313" key="1">
    <source>
        <dbReference type="Proteomes" id="UP000887578"/>
    </source>
</evidence>
<proteinExistence type="predicted"/>
<evidence type="ECO:0000313" key="2">
    <source>
        <dbReference type="WBParaSite" id="PDA_v2.g13530.t1"/>
    </source>
</evidence>
<keyword evidence="1" id="KW-1185">Reference proteome</keyword>
<reference evidence="2" key="1">
    <citation type="submission" date="2022-11" db="UniProtKB">
        <authorList>
            <consortium name="WormBaseParasite"/>
        </authorList>
    </citation>
    <scope>IDENTIFICATION</scope>
</reference>